<feature type="binding site" evidence="7">
    <location>
        <position position="171"/>
    </location>
    <ligand>
        <name>Zn(2+)</name>
        <dbReference type="ChEBI" id="CHEBI:29105"/>
        <label>2</label>
    </ligand>
</feature>
<evidence type="ECO:0000256" key="1">
    <source>
        <dbReference type="ARBA" id="ARBA00001623"/>
    </source>
</evidence>
<comment type="cofactor">
    <cofactor evidence="7">
        <name>Zn(2+)</name>
        <dbReference type="ChEBI" id="CHEBI:29105"/>
    </cofactor>
    <text evidence="7">Binds 2 Zn(2+) ions per subunit.</text>
</comment>
<dbReference type="InterPro" id="IPR001279">
    <property type="entry name" value="Metallo-B-lactamas"/>
</dbReference>
<dbReference type="RefSeq" id="WP_205310975.1">
    <property type="nucleotide sequence ID" value="NZ_JAERPS020000003.1"/>
</dbReference>
<gene>
    <name evidence="7 9" type="primary">gloB</name>
    <name evidence="9" type="ORF">I4W93_010425</name>
</gene>
<feature type="binding site" evidence="7">
    <location>
        <position position="59"/>
    </location>
    <ligand>
        <name>Zn(2+)</name>
        <dbReference type="ChEBI" id="CHEBI:29105"/>
        <label>2</label>
    </ligand>
</feature>
<keyword evidence="10" id="KW-1185">Reference proteome</keyword>
<dbReference type="InterPro" id="IPR035680">
    <property type="entry name" value="Clx_II_MBL"/>
</dbReference>
<dbReference type="Pfam" id="PF16123">
    <property type="entry name" value="HAGH_C"/>
    <property type="match status" value="1"/>
</dbReference>
<keyword evidence="4 7" id="KW-0479">Metal-binding</keyword>
<dbReference type="GO" id="GO:0004416">
    <property type="term" value="F:hydroxyacylglutathione hydrolase activity"/>
    <property type="evidence" value="ECO:0007669"/>
    <property type="project" value="UniProtKB-EC"/>
</dbReference>
<evidence type="ECO:0000256" key="6">
    <source>
        <dbReference type="ARBA" id="ARBA00022833"/>
    </source>
</evidence>
<feature type="binding site" evidence="7">
    <location>
        <position position="116"/>
    </location>
    <ligand>
        <name>Zn(2+)</name>
        <dbReference type="ChEBI" id="CHEBI:29105"/>
        <label>1</label>
    </ligand>
</feature>
<dbReference type="EMBL" id="JAERPS020000003">
    <property type="protein sequence ID" value="MBZ9612012.1"/>
    <property type="molecule type" value="Genomic_DNA"/>
</dbReference>
<dbReference type="PANTHER" id="PTHR43705">
    <property type="entry name" value="HYDROXYACYLGLUTATHIONE HYDROLASE"/>
    <property type="match status" value="1"/>
</dbReference>
<proteinExistence type="inferred from homology"/>
<dbReference type="InterPro" id="IPR036866">
    <property type="entry name" value="RibonucZ/Hydroxyglut_hydro"/>
</dbReference>
<evidence type="ECO:0000256" key="4">
    <source>
        <dbReference type="ARBA" id="ARBA00022723"/>
    </source>
</evidence>
<evidence type="ECO:0000256" key="2">
    <source>
        <dbReference type="ARBA" id="ARBA00004963"/>
    </source>
</evidence>
<feature type="binding site" evidence="7">
    <location>
        <position position="60"/>
    </location>
    <ligand>
        <name>Zn(2+)</name>
        <dbReference type="ChEBI" id="CHEBI:29105"/>
        <label>2</label>
    </ligand>
</feature>
<comment type="similarity">
    <text evidence="3 7">Belongs to the metallo-beta-lactamase superfamily. Glyoxalase II family.</text>
</comment>
<feature type="binding site" evidence="7">
    <location>
        <position position="133"/>
    </location>
    <ligand>
        <name>Zn(2+)</name>
        <dbReference type="ChEBI" id="CHEBI:29105"/>
        <label>2</label>
    </ligand>
</feature>
<dbReference type="SUPFAM" id="SSF56281">
    <property type="entry name" value="Metallo-hydrolase/oxidoreductase"/>
    <property type="match status" value="1"/>
</dbReference>
<dbReference type="EC" id="3.1.2.6" evidence="7"/>
<comment type="subunit">
    <text evidence="7">Monomer.</text>
</comment>
<evidence type="ECO:0000259" key="8">
    <source>
        <dbReference type="SMART" id="SM00849"/>
    </source>
</evidence>
<sequence length="255" mass="28329">MFQITPIAAFEDNYIWALCQPDHCYCLVVDPGDADAVEQFLTQQNKQLDTILITHHHGDHTGGIAKLRQRFPAVNVIGPAAEHAYIPGLLQLVDDGDTVQLPTFGLQLEVISVPGHTSGHIAYYSAPVLFCGDTLFSAGCGRLFEGTAKQMWQSLQKLIALPDSTLIYCTHEYTLSNIKFALTVEPTNAALIEYQQRCQALRQVQLPTLPTTLALEKQINPFLRCDDTALQTRWRVNSAVALFTLLRASKDQYKG</sequence>
<reference evidence="9 10" key="1">
    <citation type="submission" date="2021-08" db="EMBL/GenBank/DDBJ databases">
        <title>Rheinheimera aquimaris sp. nov., isolated from seawater of the East Sea in Korea.</title>
        <authorList>
            <person name="Kim K.H."/>
            <person name="Wenting R."/>
            <person name="Kim K.R."/>
            <person name="Jeon C.O."/>
        </authorList>
    </citation>
    <scope>NUCLEOTIDE SEQUENCE [LARGE SCALE GENOMIC DNA]</scope>
    <source>
        <strain evidence="9 10">MA-13</strain>
    </source>
</reference>
<evidence type="ECO:0000313" key="10">
    <source>
        <dbReference type="Proteomes" id="UP000663814"/>
    </source>
</evidence>
<dbReference type="InterPro" id="IPR032282">
    <property type="entry name" value="HAGH_C"/>
</dbReference>
<dbReference type="PIRSF" id="PIRSF005457">
    <property type="entry name" value="Glx"/>
    <property type="match status" value="1"/>
</dbReference>
<feature type="binding site" evidence="7">
    <location>
        <position position="55"/>
    </location>
    <ligand>
        <name>Zn(2+)</name>
        <dbReference type="ChEBI" id="CHEBI:29105"/>
        <label>1</label>
    </ligand>
</feature>
<evidence type="ECO:0000313" key="9">
    <source>
        <dbReference type="EMBL" id="MBZ9612012.1"/>
    </source>
</evidence>
<dbReference type="NCBIfam" id="TIGR03413">
    <property type="entry name" value="GSH_gloB"/>
    <property type="match status" value="1"/>
</dbReference>
<feature type="binding site" evidence="7">
    <location>
        <position position="57"/>
    </location>
    <ligand>
        <name>Zn(2+)</name>
        <dbReference type="ChEBI" id="CHEBI:29105"/>
        <label>1</label>
    </ligand>
</feature>
<dbReference type="InterPro" id="IPR017782">
    <property type="entry name" value="Hydroxyacylglutathione_Hdrlase"/>
</dbReference>
<dbReference type="CDD" id="cd07723">
    <property type="entry name" value="hydroxyacylglutathione_hydrolase_MBL-fold"/>
    <property type="match status" value="1"/>
</dbReference>
<organism evidence="9 10">
    <name type="scientific">Rheinheimera maricola</name>
    <dbReference type="NCBI Taxonomy" id="2793282"/>
    <lineage>
        <taxon>Bacteria</taxon>
        <taxon>Pseudomonadati</taxon>
        <taxon>Pseudomonadota</taxon>
        <taxon>Gammaproteobacteria</taxon>
        <taxon>Chromatiales</taxon>
        <taxon>Chromatiaceae</taxon>
        <taxon>Rheinheimera</taxon>
    </lineage>
</organism>
<dbReference type="Proteomes" id="UP000663814">
    <property type="component" value="Unassembled WGS sequence"/>
</dbReference>
<evidence type="ECO:0000256" key="5">
    <source>
        <dbReference type="ARBA" id="ARBA00022801"/>
    </source>
</evidence>
<comment type="catalytic activity">
    <reaction evidence="1 7">
        <text>an S-(2-hydroxyacyl)glutathione + H2O = a 2-hydroxy carboxylate + glutathione + H(+)</text>
        <dbReference type="Rhea" id="RHEA:21864"/>
        <dbReference type="ChEBI" id="CHEBI:15377"/>
        <dbReference type="ChEBI" id="CHEBI:15378"/>
        <dbReference type="ChEBI" id="CHEBI:57925"/>
        <dbReference type="ChEBI" id="CHEBI:58896"/>
        <dbReference type="ChEBI" id="CHEBI:71261"/>
        <dbReference type="EC" id="3.1.2.6"/>
    </reaction>
</comment>
<dbReference type="InterPro" id="IPR050110">
    <property type="entry name" value="Glyoxalase_II_hydrolase"/>
</dbReference>
<accession>A0ABS7XB62</accession>
<comment type="caution">
    <text evidence="9">The sequence shown here is derived from an EMBL/GenBank/DDBJ whole genome shotgun (WGS) entry which is preliminary data.</text>
</comment>
<dbReference type="SMART" id="SM00849">
    <property type="entry name" value="Lactamase_B"/>
    <property type="match status" value="1"/>
</dbReference>
<comment type="pathway">
    <text evidence="2 7">Secondary metabolite metabolism; methylglyoxal degradation; (R)-lactate from methylglyoxal: step 2/2.</text>
</comment>
<keyword evidence="5 7" id="KW-0378">Hydrolase</keyword>
<keyword evidence="6 7" id="KW-0862">Zinc</keyword>
<comment type="function">
    <text evidence="7">Thiolesterase that catalyzes the hydrolysis of S-D-lactoyl-glutathione to form glutathione and D-lactic acid.</text>
</comment>
<dbReference type="Gene3D" id="3.60.15.10">
    <property type="entry name" value="Ribonuclease Z/Hydroxyacylglutathione hydrolase-like"/>
    <property type="match status" value="1"/>
</dbReference>
<protein>
    <recommendedName>
        <fullName evidence="7">Hydroxyacylglutathione hydrolase</fullName>
        <ecNumber evidence="7">3.1.2.6</ecNumber>
    </recommendedName>
    <alternativeName>
        <fullName evidence="7">Glyoxalase II</fullName>
        <shortName evidence="7">Glx II</shortName>
    </alternativeName>
</protein>
<dbReference type="HAMAP" id="MF_01374">
    <property type="entry name" value="Glyoxalase_2"/>
    <property type="match status" value="1"/>
</dbReference>
<evidence type="ECO:0000256" key="7">
    <source>
        <dbReference type="HAMAP-Rule" id="MF_01374"/>
    </source>
</evidence>
<evidence type="ECO:0000256" key="3">
    <source>
        <dbReference type="ARBA" id="ARBA00006759"/>
    </source>
</evidence>
<feature type="binding site" evidence="7">
    <location>
        <position position="133"/>
    </location>
    <ligand>
        <name>Zn(2+)</name>
        <dbReference type="ChEBI" id="CHEBI:29105"/>
        <label>1</label>
    </ligand>
</feature>
<name>A0ABS7XB62_9GAMM</name>
<dbReference type="PANTHER" id="PTHR43705:SF1">
    <property type="entry name" value="HYDROXYACYLGLUTATHIONE HYDROLASE GLOB"/>
    <property type="match status" value="1"/>
</dbReference>
<dbReference type="Pfam" id="PF00753">
    <property type="entry name" value="Lactamase_B"/>
    <property type="match status" value="1"/>
</dbReference>
<feature type="domain" description="Metallo-beta-lactamase" evidence="8">
    <location>
        <begin position="12"/>
        <end position="171"/>
    </location>
</feature>